<feature type="region of interest" description="Disordered" evidence="1">
    <location>
        <begin position="1"/>
        <end position="41"/>
    </location>
</feature>
<name>A0A1B6LJ26_9HEMI</name>
<dbReference type="EMBL" id="GEBQ01016275">
    <property type="protein sequence ID" value="JAT23702.1"/>
    <property type="molecule type" value="Transcribed_RNA"/>
</dbReference>
<feature type="non-terminal residue" evidence="2">
    <location>
        <position position="113"/>
    </location>
</feature>
<reference evidence="2" key="1">
    <citation type="submission" date="2015-11" db="EMBL/GenBank/DDBJ databases">
        <title>De novo transcriptome assembly of four potential Pierce s Disease insect vectors from Arizona vineyards.</title>
        <authorList>
            <person name="Tassone E.E."/>
        </authorList>
    </citation>
    <scope>NUCLEOTIDE SEQUENCE</scope>
</reference>
<feature type="region of interest" description="Disordered" evidence="1">
    <location>
        <begin position="58"/>
        <end position="113"/>
    </location>
</feature>
<evidence type="ECO:0000313" key="2">
    <source>
        <dbReference type="EMBL" id="JAT23702.1"/>
    </source>
</evidence>
<proteinExistence type="predicted"/>
<sequence length="113" mass="12146">PPPRSLSLDSEKRDRLKAPTLEMGTGNKLNAQSTPRMGLPYRRYSVPETVMRKYSLSRAQTSASDVVTVPTPSVPSIGTSQDSGGTNTKRMSNKACQTTPPGTGEPESHDVLT</sequence>
<organism evidence="2">
    <name type="scientific">Graphocephala atropunctata</name>
    <dbReference type="NCBI Taxonomy" id="36148"/>
    <lineage>
        <taxon>Eukaryota</taxon>
        <taxon>Metazoa</taxon>
        <taxon>Ecdysozoa</taxon>
        <taxon>Arthropoda</taxon>
        <taxon>Hexapoda</taxon>
        <taxon>Insecta</taxon>
        <taxon>Pterygota</taxon>
        <taxon>Neoptera</taxon>
        <taxon>Paraneoptera</taxon>
        <taxon>Hemiptera</taxon>
        <taxon>Auchenorrhyncha</taxon>
        <taxon>Membracoidea</taxon>
        <taxon>Cicadellidae</taxon>
        <taxon>Cicadellinae</taxon>
        <taxon>Cicadellini</taxon>
        <taxon>Graphocephala</taxon>
    </lineage>
</organism>
<gene>
    <name evidence="2" type="ORF">g.3668</name>
</gene>
<protein>
    <submittedName>
        <fullName evidence="2">Uncharacterized protein</fullName>
    </submittedName>
</protein>
<feature type="non-terminal residue" evidence="2">
    <location>
        <position position="1"/>
    </location>
</feature>
<feature type="compositionally biased region" description="Low complexity" evidence="1">
    <location>
        <begin position="61"/>
        <end position="76"/>
    </location>
</feature>
<feature type="compositionally biased region" description="Polar residues" evidence="1">
    <location>
        <begin position="77"/>
        <end position="101"/>
    </location>
</feature>
<dbReference type="AlphaFoldDB" id="A0A1B6LJ26"/>
<evidence type="ECO:0000256" key="1">
    <source>
        <dbReference type="SAM" id="MobiDB-lite"/>
    </source>
</evidence>
<accession>A0A1B6LJ26</accession>